<dbReference type="AlphaFoldDB" id="A0A0R3MNV4"/>
<evidence type="ECO:0000313" key="1">
    <source>
        <dbReference type="EMBL" id="KRR21928.1"/>
    </source>
</evidence>
<comment type="caution">
    <text evidence="1">The sequence shown here is derived from an EMBL/GenBank/DDBJ whole genome shotgun (WGS) entry which is preliminary data.</text>
</comment>
<gene>
    <name evidence="1" type="ORF">CQ13_07790</name>
</gene>
<accession>A0A0R3MNV4</accession>
<organism evidence="1 2">
    <name type="scientific">Bradyrhizobium retamae</name>
    <dbReference type="NCBI Taxonomy" id="1300035"/>
    <lineage>
        <taxon>Bacteria</taxon>
        <taxon>Pseudomonadati</taxon>
        <taxon>Pseudomonadota</taxon>
        <taxon>Alphaproteobacteria</taxon>
        <taxon>Hyphomicrobiales</taxon>
        <taxon>Nitrobacteraceae</taxon>
        <taxon>Bradyrhizobium</taxon>
    </lineage>
</organism>
<dbReference type="EMBL" id="LLYA01000170">
    <property type="protein sequence ID" value="KRR21928.1"/>
    <property type="molecule type" value="Genomic_DNA"/>
</dbReference>
<dbReference type="Proteomes" id="UP000052023">
    <property type="component" value="Unassembled WGS sequence"/>
</dbReference>
<proteinExistence type="predicted"/>
<evidence type="ECO:0000313" key="2">
    <source>
        <dbReference type="Proteomes" id="UP000052023"/>
    </source>
</evidence>
<keyword evidence="2" id="KW-1185">Reference proteome</keyword>
<protein>
    <submittedName>
        <fullName evidence="1">Uncharacterized protein</fullName>
    </submittedName>
</protein>
<name>A0A0R3MNV4_9BRAD</name>
<sequence>MSSFVSVGPSVSLFADTSRIGRPETAPVVRSCIFKVMDLGPDANKMEPSAAYFVLKAGSMQANVSSMLGKSDRWSENQTLNLANTWGQLASCIYALDDRELCDPDNRAAAVEATTKFFAYAKQTSASAGKPAISASDARDIENVSDRLLLMLKNHRRYGTLVGGISAVLLRPQ</sequence>
<reference evidence="1 2" key="1">
    <citation type="submission" date="2014-03" db="EMBL/GenBank/DDBJ databases">
        <title>Bradyrhizobium valentinum sp. nov., isolated from effective nodules of Lupinus mariae-josephae, a lupine endemic of basic-lime soils in Eastern Spain.</title>
        <authorList>
            <person name="Duran D."/>
            <person name="Rey L."/>
            <person name="Navarro A."/>
            <person name="Busquets A."/>
            <person name="Imperial J."/>
            <person name="Ruiz-Argueso T."/>
        </authorList>
    </citation>
    <scope>NUCLEOTIDE SEQUENCE [LARGE SCALE GENOMIC DNA]</scope>
    <source>
        <strain evidence="1 2">Ro19</strain>
    </source>
</reference>